<reference evidence="1" key="1">
    <citation type="submission" date="2022-07" db="EMBL/GenBank/DDBJ databases">
        <title>Faecal culturing of patients with breast cancer.</title>
        <authorList>
            <person name="Teng N.M.Y."/>
            <person name="Kiu R."/>
            <person name="Evans R."/>
            <person name="Baker D.J."/>
            <person name="Zenner C."/>
            <person name="Robinson S.D."/>
            <person name="Hall L.J."/>
        </authorList>
    </citation>
    <scope>NUCLEOTIDE SEQUENCE</scope>
    <source>
        <strain evidence="1">LH1062</strain>
    </source>
</reference>
<evidence type="ECO:0000313" key="1">
    <source>
        <dbReference type="EMBL" id="UTY38442.1"/>
    </source>
</evidence>
<proteinExistence type="predicted"/>
<gene>
    <name evidence="1" type="ORF">NMU03_12375</name>
</gene>
<dbReference type="EMBL" id="CP101620">
    <property type="protein sequence ID" value="UTY38442.1"/>
    <property type="molecule type" value="Genomic_DNA"/>
</dbReference>
<dbReference type="Proteomes" id="UP001060112">
    <property type="component" value="Chromosome"/>
</dbReference>
<dbReference type="RefSeq" id="WP_290138765.1">
    <property type="nucleotide sequence ID" value="NZ_CP101620.1"/>
</dbReference>
<protein>
    <submittedName>
        <fullName evidence="1">Uncharacterized protein</fullName>
    </submittedName>
</protein>
<name>A0ABY5HZC7_9FIRM</name>
<evidence type="ECO:0000313" key="2">
    <source>
        <dbReference type="Proteomes" id="UP001060112"/>
    </source>
</evidence>
<keyword evidence="2" id="KW-1185">Reference proteome</keyword>
<organism evidence="1 2">
    <name type="scientific">Allocoprobacillus halotolerans</name>
    <dbReference type="NCBI Taxonomy" id="2944914"/>
    <lineage>
        <taxon>Bacteria</taxon>
        <taxon>Bacillati</taxon>
        <taxon>Bacillota</taxon>
        <taxon>Erysipelotrichia</taxon>
        <taxon>Erysipelotrichales</taxon>
        <taxon>Erysipelotrichaceae</taxon>
        <taxon>Allocoprobacillus</taxon>
    </lineage>
</organism>
<accession>A0ABY5HZC7</accession>
<sequence length="80" mass="9120">MSNTIIVGSKRNGYIIDLEEKSLIINFLNSFYENVIQNKLKHIKIPFSDIKHIDITYNASDKTIWGIDSELVLVVHTNSG</sequence>